<evidence type="ECO:0000313" key="3">
    <source>
        <dbReference type="EMBL" id="BBO34292.1"/>
    </source>
</evidence>
<keyword evidence="1" id="KW-0175">Coiled coil</keyword>
<sequence>MPRGTKFKPEEIISKLREAEVELARGKKIPEVCKQIGVTEQTYYRWKKEYGGLRMDQAKRLKELEKENARLKRLLADAELDKAILKEAASGNF</sequence>
<dbReference type="Proteomes" id="UP000326837">
    <property type="component" value="Chromosome"/>
</dbReference>
<dbReference type="PANTHER" id="PTHR33609:SF1">
    <property type="entry name" value="TRANSPOSASE"/>
    <property type="match status" value="1"/>
</dbReference>
<dbReference type="GO" id="GO:0003677">
    <property type="term" value="F:DNA binding"/>
    <property type="evidence" value="ECO:0007669"/>
    <property type="project" value="InterPro"/>
</dbReference>
<accession>A0A5K7XCW7</accession>
<dbReference type="InterPro" id="IPR009057">
    <property type="entry name" value="Homeodomain-like_sf"/>
</dbReference>
<evidence type="ECO:0000256" key="1">
    <source>
        <dbReference type="SAM" id="Coils"/>
    </source>
</evidence>
<reference evidence="4" key="1">
    <citation type="submission" date="2019-10" db="EMBL/GenBank/DDBJ databases">
        <title>Lacipirellula parvula gen. nov., sp. nov., representing a lineage of planctomycetes widespread in freshwater anoxic habitats, and description of the family Lacipirellulaceae.</title>
        <authorList>
            <person name="Dedysh S.N."/>
            <person name="Kulichevskaya I.S."/>
            <person name="Beletsky A.V."/>
            <person name="Rakitin A.L."/>
            <person name="Mardanov A.V."/>
            <person name="Ivanova A.A."/>
            <person name="Saltykova V.X."/>
            <person name="Rijpstra W.I.C."/>
            <person name="Sinninghe Damste J.S."/>
            <person name="Ravin N.V."/>
        </authorList>
    </citation>
    <scope>NUCLEOTIDE SEQUENCE [LARGE SCALE GENOMIC DNA]</scope>
    <source>
        <strain evidence="4">PX69</strain>
    </source>
</reference>
<evidence type="ECO:0000313" key="2">
    <source>
        <dbReference type="EMBL" id="BBO34225.1"/>
    </source>
</evidence>
<dbReference type="PANTHER" id="PTHR33609">
    <property type="entry name" value="LOW CALCIUM RESPONSE LOCUS PROTEIN S"/>
    <property type="match status" value="1"/>
</dbReference>
<keyword evidence="4" id="KW-1185">Reference proteome</keyword>
<dbReference type="Gene3D" id="1.10.10.60">
    <property type="entry name" value="Homeodomain-like"/>
    <property type="match status" value="1"/>
</dbReference>
<organism evidence="2 4">
    <name type="scientific">Lacipirellula parvula</name>
    <dbReference type="NCBI Taxonomy" id="2650471"/>
    <lineage>
        <taxon>Bacteria</taxon>
        <taxon>Pseudomonadati</taxon>
        <taxon>Planctomycetota</taxon>
        <taxon>Planctomycetia</taxon>
        <taxon>Pirellulales</taxon>
        <taxon>Lacipirellulaceae</taxon>
        <taxon>Lacipirellula</taxon>
    </lineage>
</organism>
<dbReference type="GO" id="GO:0004803">
    <property type="term" value="F:transposase activity"/>
    <property type="evidence" value="ECO:0007669"/>
    <property type="project" value="InterPro"/>
</dbReference>
<gene>
    <name evidence="2" type="ORF">PLANPX_3837</name>
    <name evidence="3" type="ORF">PLANPX_3904</name>
</gene>
<dbReference type="InterPro" id="IPR002514">
    <property type="entry name" value="Transposase_8"/>
</dbReference>
<proteinExistence type="predicted"/>
<dbReference type="AlphaFoldDB" id="A0A5K7XCW7"/>
<protein>
    <submittedName>
        <fullName evidence="2">Mobile element protein</fullName>
    </submittedName>
</protein>
<dbReference type="EMBL" id="AP021861">
    <property type="protein sequence ID" value="BBO34225.1"/>
    <property type="molecule type" value="Genomic_DNA"/>
</dbReference>
<dbReference type="Pfam" id="PF01527">
    <property type="entry name" value="HTH_Tnp_1"/>
    <property type="match status" value="1"/>
</dbReference>
<feature type="coiled-coil region" evidence="1">
    <location>
        <begin position="54"/>
        <end position="88"/>
    </location>
</feature>
<dbReference type="InterPro" id="IPR052546">
    <property type="entry name" value="Transposase_8_domain"/>
</dbReference>
<evidence type="ECO:0000313" key="4">
    <source>
        <dbReference type="Proteomes" id="UP000326837"/>
    </source>
</evidence>
<name>A0A5K7XCW7_9BACT</name>
<dbReference type="GO" id="GO:0006313">
    <property type="term" value="P:DNA transposition"/>
    <property type="evidence" value="ECO:0007669"/>
    <property type="project" value="InterPro"/>
</dbReference>
<dbReference type="EMBL" id="AP021861">
    <property type="protein sequence ID" value="BBO34292.1"/>
    <property type="molecule type" value="Genomic_DNA"/>
</dbReference>
<dbReference type="KEGG" id="lpav:PLANPX_3837"/>
<dbReference type="KEGG" id="lpav:PLANPX_3904"/>
<reference evidence="2" key="2">
    <citation type="journal article" date="2020" name="Syst. Appl. Microbiol.">
        <title>Lacipirellula parvula gen. nov., sp. nov., representing a lineage of planctomycetes widespread in low-oxygen habitats, description of the family Lacipirellulaceae fam. nov. and proposal of the orders Pirellulales ord. nov., Gemmatales ord. nov. and Isosphaerales ord. nov.</title>
        <authorList>
            <person name="Dedysh S.N."/>
            <person name="Kulichevskaya I.S."/>
            <person name="Beletsky A.V."/>
            <person name="Ivanova A.A."/>
            <person name="Rijpstra W.I.C."/>
            <person name="Sinninghe Damste J.S."/>
            <person name="Mardanov A.V."/>
            <person name="Ravin N.V."/>
        </authorList>
    </citation>
    <scope>NUCLEOTIDE SEQUENCE</scope>
    <source>
        <strain evidence="2">PX69</strain>
    </source>
</reference>
<dbReference type="SUPFAM" id="SSF46689">
    <property type="entry name" value="Homeodomain-like"/>
    <property type="match status" value="1"/>
</dbReference>